<dbReference type="InterPro" id="IPR025110">
    <property type="entry name" value="AMP-bd_C"/>
</dbReference>
<dbReference type="RefSeq" id="WP_263507200.1">
    <property type="nucleotide sequence ID" value="NZ_CP106982.1"/>
</dbReference>
<dbReference type="FunFam" id="2.30.38.10:FF:000001">
    <property type="entry name" value="Non-ribosomal peptide synthetase PvdI"/>
    <property type="match status" value="5"/>
</dbReference>
<dbReference type="Gene3D" id="3.40.50.980">
    <property type="match status" value="10"/>
</dbReference>
<dbReference type="InterPro" id="IPR009081">
    <property type="entry name" value="PP-bd_ACP"/>
</dbReference>
<dbReference type="CDD" id="cd17643">
    <property type="entry name" value="A_NRPS_Cytc1-like"/>
    <property type="match status" value="1"/>
</dbReference>
<dbReference type="GO" id="GO:0008610">
    <property type="term" value="P:lipid biosynthetic process"/>
    <property type="evidence" value="ECO:0007669"/>
    <property type="project" value="UniProtKB-ARBA"/>
</dbReference>
<dbReference type="Gene3D" id="3.40.50.12780">
    <property type="entry name" value="N-terminal domain of ligase-like"/>
    <property type="match status" value="1"/>
</dbReference>
<dbReference type="SUPFAM" id="SSF47336">
    <property type="entry name" value="ACP-like"/>
    <property type="match status" value="6"/>
</dbReference>
<dbReference type="InterPro" id="IPR001031">
    <property type="entry name" value="Thioesterase"/>
</dbReference>
<feature type="domain" description="Carrier" evidence="7">
    <location>
        <begin position="3339"/>
        <end position="3414"/>
    </location>
</feature>
<dbReference type="Pfam" id="PF00550">
    <property type="entry name" value="PP-binding"/>
    <property type="match status" value="6"/>
</dbReference>
<dbReference type="InterPro" id="IPR000873">
    <property type="entry name" value="AMP-dep_synth/lig_dom"/>
</dbReference>
<feature type="domain" description="Carrier" evidence="7">
    <location>
        <begin position="1191"/>
        <end position="1266"/>
    </location>
</feature>
<dbReference type="InterPro" id="IPR010060">
    <property type="entry name" value="NRPS_synth"/>
</dbReference>
<dbReference type="Pfam" id="PF00975">
    <property type="entry name" value="Thioesterase"/>
    <property type="match status" value="1"/>
</dbReference>
<dbReference type="PANTHER" id="PTHR45527">
    <property type="entry name" value="NONRIBOSOMAL PEPTIDE SYNTHETASE"/>
    <property type="match status" value="1"/>
</dbReference>
<comment type="similarity">
    <text evidence="2">Belongs to the ATP-dependent AMP-binding enzyme family.</text>
</comment>
<dbReference type="Pfam" id="PF13193">
    <property type="entry name" value="AMP-binding_C"/>
    <property type="match status" value="6"/>
</dbReference>
<dbReference type="Proteomes" id="UP001163947">
    <property type="component" value="Chromosome"/>
</dbReference>
<evidence type="ECO:0000259" key="7">
    <source>
        <dbReference type="PROSITE" id="PS50075"/>
    </source>
</evidence>
<dbReference type="Gene3D" id="2.30.38.10">
    <property type="entry name" value="Luciferase, Domain 3"/>
    <property type="match status" value="5"/>
</dbReference>
<dbReference type="PROSITE" id="PS00455">
    <property type="entry name" value="AMP_BINDING"/>
    <property type="match status" value="6"/>
</dbReference>
<evidence type="ECO:0000313" key="8">
    <source>
        <dbReference type="EMBL" id="UYF91839.1"/>
    </source>
</evidence>
<dbReference type="Pfam" id="PF00668">
    <property type="entry name" value="Condensation"/>
    <property type="match status" value="8"/>
</dbReference>
<dbReference type="CDD" id="cd19540">
    <property type="entry name" value="LCL_NRPS-like"/>
    <property type="match status" value="4"/>
</dbReference>
<dbReference type="InterPro" id="IPR020845">
    <property type="entry name" value="AMP-binding_CS"/>
</dbReference>
<dbReference type="CDD" id="cd17646">
    <property type="entry name" value="A_NRPS_AB3403-like"/>
    <property type="match status" value="1"/>
</dbReference>
<evidence type="ECO:0000256" key="3">
    <source>
        <dbReference type="ARBA" id="ARBA00022450"/>
    </source>
</evidence>
<dbReference type="NCBIfam" id="NF003417">
    <property type="entry name" value="PRK04813.1"/>
    <property type="match status" value="6"/>
</dbReference>
<dbReference type="Gene3D" id="3.30.300.30">
    <property type="match status" value="6"/>
</dbReference>
<dbReference type="InterPro" id="IPR020806">
    <property type="entry name" value="PKS_PP-bd"/>
</dbReference>
<dbReference type="Gene3D" id="3.40.50.1820">
    <property type="entry name" value="alpha/beta hydrolase"/>
    <property type="match status" value="1"/>
</dbReference>
<dbReference type="FunFam" id="1.10.1200.10:FF:000016">
    <property type="entry name" value="Non-ribosomal peptide synthase"/>
    <property type="match status" value="3"/>
</dbReference>
<feature type="domain" description="Carrier" evidence="7">
    <location>
        <begin position="7024"/>
        <end position="7099"/>
    </location>
</feature>
<sequence length="7365" mass="784981">MQERLHIPPGAFPLSSAQRSIWFAQQLAPEVPVCIAQYVDLPGDLDLDLLREAAHEAAREFQSPYLRVVEVDGEPYQYVDPDLDLSDIPLLDFSDAPDPMATAQQWMNTDYATPVDLADDSLVNMTILRIGERRHLWYSRIHHVALDGFGAMTMVNRIAALYSAAHEDRVPEPPTAADLHDLYQSDLDYRGSNRYASDRDYWIGRVAGLEDGSTLARRAVPTAARSTLESVTLPDDLVARLTDADATSGSSAAATVVAAAACYLSRLTGRADVMLNLPVFARTTAAAKRSGGMLVNTAPLHIRLEDDDTRADLVQRAQLELTGALRHQRFSLEDLRRETGTAGRAHSYGGPMINVMLFRQEITLGPVRGEFHIMTSGPVDDLLVNIYQSGTPARTFLDFRGNPNQYEPDELRAHHGSFVELLAEFLRADPDTPVARIHHATATVAERLRRDADVERFWRAALAGAPEHLELPADRRRTGPRAPTAAHLEVPVPAALGDRGTELARRHGATSTELLHAAVAVLVGRLTAGTDTLVGVPGPAGALPLRVQFDESEPFAALLGRVTAIHAAATAHADVPADRLARTFDGQHVPILPVLLDSGEPAGGGGLLAHAEVAVHTATGPEGTRLRCTYAADLFDADTARSFCERLLRILDAVTADPTAPIGDVDIVFPDEAAELSPVRGLPGSSPQLWPEILASVAAHVPDATALEFEGRTMTYGELDAWSNRVARVLIDAGAGPETFVALGIARSLESVAAIWAVAKSGAAYMPVDPAYPAERIEYMLADSGAVLGVTTTAHRDGLPADVPWLVLDDAEFVAALDSVSDGPLSDLDRHGALHFDHPAYLIYTSGSTGRPKGVVVPHRGLANLCAELHGRHSPTPHSRVSHFSSPSFDASVYEYMTAFAIGATLVVVPPTIYGGEELARFFREQRITHAFSTPAALASVDPEGVAAESVTVAGDACPPELVARWSRGRRMFNAYGPTECTIVVNICGPLAPAPTIPIGTPVRGTHEVVLDSRLRPVPIGVAGELYIAGPGITRGYRGKPGLSAGRFVADPFGAPGERMYRTGDVVRWRRDGALEYLGRSDFQVKVRGFRIELGEIDAVLTAHEDVTFAVTIGHTAPSGDTVLVSYVLPATGRTAEPATLTAHLSRSLPAHMVPTAIVVLDEIPLTPVGKLDRRALPVPVFAADGTTYVAPSTDAERTVAQVFAELLGVDRVGLDDSFFDLGGNSLIATRVVARINAALGTDLGVRALFEAPTVRTLAALTADVGTGTRVPLVAGPRPGVLPVSAAQQRMWFVNQLDTASPAYNIPMAIRLRGRLDRDALATAVTDVLARHEALRTEFPATADGPVQRIRPVEQVRLDLTATTVAAEELPQRLAAEVTAGFDVAVQVPVRARLFALGDGEHVLVFVVHHIAADGASMAPLARDLMTAYAARTGGRAPDWTPLEVQYADYALWQRQVLGDPADPDSLAAAQLRYWRETLSGAPEVLALPTDRPRPPQQSFRGATVRFEVGAELYRAVGDLARTHGATPFITVHAALAVLLARLSGSDDVTVGTPVSGRGDRALDDLVGMFVNTVVLRTPVTAQHTFAEHLTHIRDRDVDALAHADLPFDALVDAVTDHRSEAYAPLFQVMLAFQNTESAHLRLPDLTVDVSEIDTGTTKFDLHLMLAEVPGDDGAPAALTGALSYATDLFDAGTVTALADRFVRLLTAVTTTPHVPVGDLDLLEPGERELILRCWNATDAPRGPHTLADLFARQAARTPDAIAVVFGDEALTYAEFDARTNRLARRLIAEGVGPDRLVGLAMRRSIELLVGMYAVIKAGGAYLPLDPDHPADRLEYVLGNARPVCVLTTAADRTALPTPAPILEVDRLDRTGASDAPVAPEERTAPLTGDHLAYVLYTSGSTGRPKGVAVAHAAIVNRLRWMQHAYPLTAEDTVLQKTPFTFDVSVWEFFWPLQTGARLVVAAPDGHRDPAYLTAVVEQQHVTVAHFVPSMLAVFVAATDPARCTSLRLLFCSGEALPPATVAAAHAAFPAADLHNLYGPTEAAVDVTFWACTDDDVDVVPIGAPVWNTRVHVLDARLHPVPVGAVGELYLSGIQLARGYVGRGDLTADRFVADPFGPSGTRMYRTGDLVSWRRDGNLIYLGRTDFQVKLRGLRIELGEIEQALLADPAVAQAAVVVHRHPAGAADGSDGVLVAYVVPEPGRNSDTAASRASDTAASRAFDTAASRAFDTAALLGAAAARLPGYMVPAHVVVLDRFPLNPNGKLDRKALPAPDLTAVRAAEHVAPRTPVEQVLAEVFAGLLGVERLGVHDSFLDLGGNSLLAMRLAARIAAATGTDVGVRDLFDAPTVAALAERLRDRDAAARPALTAAATRPPTIPLSPAQQRMWFINQFDTTSPAYNIAVALRLTGELDLAALRAAAADVAARHETLRTRYPLTDDGPIQVVLPVAVAQPDFTVTRVETEDTVPAHIDRIVGAGFDVATEVPVRIRLLTLADTDHVLVLVVHHIAADGFSMGPLGRDLMIAYAARAGGHAPGRSPLPVQYADYTLWQHTVLGDESDPASTAARQLAFWHDALAGAPELLELPWDRPRPVQQSGRGARVAFEIDADTHRGMLALAREHDASLFMVVHAALAVLLARLSTSDDIVVGTPVAGRGDRALDDLVGMFVNTVVLRARVDERERFDSLLRRVRSADLAAFGQADVPFERLVEALDPPRSTSYPPLFQVLLEFQDIERPEIALPGATARVLDLDPGLSPFDLQLSIAERPGGGSGVRAAFTYATDLFDADTVASFADRFVRILDAVTADASVTVGDVEIVTPRELATLAPARGRPAVSPQLWPELLSSVAAIVPEAVALSFEGRTVTYGELDAWSNRLARVLTSHGVGPESFVALGISRSIESVAAVWAVTKSGAAFVPVDPGYPPERIAYMLDDCRATLGLTTTAHRDVWPADAVSWLLLDDPGLRRRLDDVSPAPVTDDDRRTPLRYDHPAYLIYTSGSTGRPKGVVVTHRGLTNLNAEVREHFSITHRARVSHLASPSFDASLFELTKAFCAGATLVIVPPSVYGGEELARILREERITHAFVTPTALASLDPAGLDELRVLVVAGEACPPELVDRWAPGRHMYNGYGPSEATIETSVSPDMRPDTTVTVGGPAIGFHEVVLDERLRPVPIGVAGELYIAGAGLARGYHRRPELTASRFVADPFGAPGERMYRTGDVVRWRTDGTVEYLGRSDFQVKVRGFRIELGEIDTALAAHDDVAFAVTIGHTALSGDTALVAYVLPETGHHVDAAALRGHVAGQLPAHMVPAAIVVLDEIPLTPVGKLDRRALPVPDLSATGEYRAPATDTEATLADIVAEALGHEKVSVDDSFFDLGGNSLIATRVVARINAALGTDAGVRVLFEAPTVRTLAARILDDHAGGTRVPLTAGPRPDRIPLSPPQQRMWFVNQFDTASAAYNIPMAIRLTGRLDRAALTAAVHDLITRHETLRTWYPNENTGPVQLVTDPAQATPDLDPVPVSADELPQRLAAEVTAGFDVAVQVPVRARLFALGDGEHVLVFVVHHIAADGASMAPLARDLMTAYAARTRGQEPAWAPLPVQYADYALWQRQVLGDPADPDSLAARQLEFWRTALADLPEILSLPTDRPRPPHQSFRGATVRFDVEPELHRRLADLAAAHGATVFMAVHAALAVLLARLSGSDDIAVGTPIAGRGHRALDDLVGMFVNTLVLRTPVAPGLPFADHLERTREVDLAAFGHADLPFERLVDALAPTRATDHAPLVQVVLEFQNNERAHLALPDLTVDALDADAPVAKFDLQLTMGENPAAGTDPAGMTGAFTYATDLFDADTVTAFADRFLRVLTAVTADPARPVGDLDLLDPAERPAAARRPDPDRHAETLPALFARSVAAAPDTVAITAPTDPATPALTYRELAARARRLARALITHGAGPDRLVAVAVPRSTDLIVTLLAVLETGAGYLPVDVSYPPERLAFLFADARPVCIVTTGADAATLPAGDAPVLLLDTQDTAARLAELPDGPLTDADRLGVLHPDHTAYVIYTSGSTGRPKGVVVPHRNVVTLLAETHDRFGFDEHDVWTMFHSYAFDFSVWELWGALAYGGRLVVVDHHTARSPEAFLDLLRREHVTVLNQTPTAFYQLIEADRAAGEHTLSLRYVVFGGEALDLAQLERWYRRHPDTAPVLVNMYGITETTVHVTLQPLDRQFAATASASVIGDAIPGLTVHVLDRRLHPVPAGVIGEMYVSGGQAARGYLGRPALTAARFVADPFGGPGARLYRTGDLARRRRDGRLEYVGRSDFQVQLHGFRIELGEVEAALLRCPGVARAVVVLHRDDRAADRLVGYVVPETAATVDVAATLNRVAGDLAAYMVPATLVVLDTLPVTATGKLDRKALPDPDFGALATETRAPAGHLEKQLVELFAQVLGLETVGVDDSFFALGGDSIMSIQLVSRARAAGIELTPRDVFERKTPAALAAVATLGDGPAVLAELPGRGVGPVPLTPIVRWMLERGGSIDRYSQAALLRLPAGLDRVTLAATLQTVLDRHDMLRARLVPDVDDPAGVGLQVRGPGAVTADTLIHRVPVTTAADTDDFFALAAAELDAAADRLDTAAGILLQAVWFDAAAGSGRLLLVVHHLAVDGVSWRILVPDLAVAWAAALHGTAVEEPPAGTSVRRWAHALVEAAHRSDRVAELDRWTAILDGDDPLLGDRPLDPVVDTNATVRTVSTDLPADVTAALLTAVPGAFHGTVNDGLLTALALAVTAWRRDHGTDVDDVLVGLEGHGRETAVAPGADLSHTVGWFTTIHPVRLDLSGVDLPDALRGGDAAGAAIKAVKEQLAAVPDHGLGFGLLRYLNAGTAVRLRTRPAPQISFNYLGRLTPALTEADTPWLPVDAFDRGGAQSPDMPAAAAVDINAVTVPTPDGPVLRATFSYPQHLLADADVAALTDRWAAAAAALARHARDPHAGGLTPSDVPLVALDQPTLDRLERHYRAAGHDTGLATVWPVAPLQAGLLFHALLSAQSADAYVVQLVLDLHGTVDPDRLRRAAQVLLDRHPNLRAAFADDGSGGFVQVVPARVELPWTVLDLTGLDDPDRQAARLLDEDRRTRFDTAVAPLLRATLVRVAADRYRLALTNHHILLDGWSTPLLVKDLLLLYATDGDTAALDRPRSYGDYLQWLAGQDPDTAADAWAHTLAGLDEPTLLAPAHRPGRTAAVSQDLDLDLPSGLAARLDAVATDRGVTVNTVVQTAWALVLGALTGRHDVVFGATVSGRPPQVAGIESMVGLFINTVPVRVTVRPAETLGALLDRVQAEQAAMLDHHHIGLSAIERRVGAAAGFDTLTVFESYPVDRAGLTEDTDIAGMRVAGISGHDAAHYPLSIVAHPAGTGDTATLHLRLKYLPEVFDRPAVETVARRIERALTTLATDLDAPAAAVDVLLDDERAVLAPVRGPAGGTTRTLPELFTATAAAHPDAVAIVDGAARWTYRRLDEWSTRAARVLLDLGVGPETFVALGISRSLHSVAAMWAVTKTGAAFVPVDPNYPTDRIAFMLADSGATLGVTTAAHRDTLPDTARWLTVDTDAFAARLADASTDPIGDADRRSPLRLDHPAYLIYTSGSTGRPKGVVTTHRSLENFALDQRSRFGAGPGATVMHFSSPSFDASIFEYLLAFGSGATLAVVPPTVYGGDELARVLRAHGVTHGFITPAALASLPPDNLDAFAELAVGGEAWPSELRDTWAPGRRLVNAYGPTETTIMAAISAPMTVAGPITLGGPLRGVRALVLDAALRPVPAGVAGELYLGGLGLARGYHARPDLTAGRFVADPFGAPGERLYRTGDVVRWTDALELEYVGRSDFQVKVRGFRIELGEIDAALCSYPGVAFAATLGHTAPSGETVLVAYVLPTPGHDIDADALRAHVGDRLPAHMVPAAVVVLDEIPLTPVGKLDRRALPAPDLSGGSGDYVPPADALETAVAGAFADVLGLDRVSVTDSFFDIGGNSLVATRAASRLGAALGVDLGVRALFEAPTVRALAARLAETPGAEPAIGTGPARRPRPDRIPLSPAQQRMWFVNQFDTSSPAYNIPLAIRLTGHLSVAALDTAVRDVLARHESLRTVYPAGPTGPVQRILDADDVGLTVDVVPATEDTVVTAAAEFAATGFDVTVDVPLRARVYTLGRDDHLAVLVVHHIAADGFSTAPLARDLMTAYQARTRGDAPAWAPLEVQYADYTLWQLGRLGDADTPGSLAATQLDYWRTTLAGLPEVLTLPTDRPRPAQRSFRGDVVRFPIDAALHDRLTRLAHAHGTTVFMAVHAALAVLLARLSGSDDIAVGTPIAGRGHRALDDVVGMFVNTLVLRTRVPGQITYTDLLTDVTTTDLDAFAHADVPFEQVVDAVDPARSTAHAPLFQVSLEFQNTERPRLELPHLTVTGLPLDPTVANFDLELLLGENHDDTGAPTGFDAALVYATDLFDADTVAAVADRFVRLLDAVTGAPDTPVGDLDLVTADETRALVPAHGPHTLGTRLWPQILADAVAVDPDALAVVDGPRRATYRDLDAHSSRLARMLVDYGVGPETVVALGLPRSLDSVTALWAVTKTGAAFVPVDPSYPRDRIEYMLADSGAALGLTVTAHRDGLPATVPWFALDSATTVAELAPYPPEPPTDTDRTAPLEPDHPAYLIYTSGSTGRPKGVVLTHRGLSDLAVEEHLHLDVRPGSRVSHLASPSFDASVFEQMMALSAGATLVIVPPTVYGGDELADVLHTEQVTHAFITPTALASLDPDAVDSLEVLLVAGEACPPELVARWAPGRRMVDAYGPTEATIMTSVSDPLTPGEPVTIGRPTRAFHAVVLDTRLRPVPVGVAGELYVAGPGLARGYHARPDLTAARFVADPFGVPGERMYRTGDVVRWTKEHDLEYVGRSDFQVKVRGFRIELAEIDAALTGHRDVAFAHTIGHTAPSGETVLVSYVLPAPGTAPGPADIREHVSQHLPAHMVPTAVIVLDRIPLTPAGKLDRRALPEPDFSALGGAYRAPATDLERTVVGVFVEHLGLDRVSVDDNFFDLGGTSLLATRMLPALGERLGRPVPLQSIFVHPTPAGLAAHLGGPQERTGIDEALQVLVPLREGTGAPLFCLHPAAGLSWAYAPLAQRIGGDRPVYGLQLPTLSGGPAPESVTALAQRYVEEIRRIQPHGPYHLLGWSLGGVVAHAVAVDLRRAGERVDTLALLDSHLSVRGAGSVGVRDMLRDLGVPVDAEQDPTYDQASALLDAALGGGTGLTAAHLERIHRGSAAALRAARRHTPATFDGDVLFFTATRSAAPAPAVAAWHNVVSGEIHQYRIDCDHHEMVAPHAVEAIVRVLSARLADTAITGAGPRG</sequence>
<dbReference type="NCBIfam" id="TIGR01733">
    <property type="entry name" value="AA-adenyl-dom"/>
    <property type="match status" value="6"/>
</dbReference>
<dbReference type="SUPFAM" id="SSF52777">
    <property type="entry name" value="CoA-dependent acyltransferases"/>
    <property type="match status" value="15"/>
</dbReference>
<dbReference type="NCBIfam" id="NF004282">
    <property type="entry name" value="PRK05691.1"/>
    <property type="match status" value="5"/>
</dbReference>
<dbReference type="InterPro" id="IPR006162">
    <property type="entry name" value="Ppantetheine_attach_site"/>
</dbReference>
<dbReference type="InterPro" id="IPR020802">
    <property type="entry name" value="TesA-like"/>
</dbReference>
<dbReference type="GeneID" id="83621752"/>
<dbReference type="SUPFAM" id="SSF56801">
    <property type="entry name" value="Acetyl-CoA synthetase-like"/>
    <property type="match status" value="6"/>
</dbReference>
<dbReference type="GO" id="GO:0005829">
    <property type="term" value="C:cytosol"/>
    <property type="evidence" value="ECO:0007669"/>
    <property type="project" value="TreeGrafter"/>
</dbReference>
<dbReference type="InterPro" id="IPR029058">
    <property type="entry name" value="AB_hydrolase_fold"/>
</dbReference>
<evidence type="ECO:0000313" key="9">
    <source>
        <dbReference type="Proteomes" id="UP001163947"/>
    </source>
</evidence>
<dbReference type="FunFam" id="3.30.300.30:FF:000015">
    <property type="entry name" value="Nonribosomal peptide synthase SidD"/>
    <property type="match status" value="1"/>
</dbReference>
<protein>
    <submittedName>
        <fullName evidence="8">Non-ribosomal peptide synthase/polyketide synthase</fullName>
    </submittedName>
</protein>
<evidence type="ECO:0000256" key="1">
    <source>
        <dbReference type="ARBA" id="ARBA00001957"/>
    </source>
</evidence>
<feature type="domain" description="Carrier" evidence="7">
    <location>
        <begin position="4416"/>
        <end position="4490"/>
    </location>
</feature>
<dbReference type="Gene3D" id="3.30.559.10">
    <property type="entry name" value="Chloramphenicol acetyltransferase-like domain"/>
    <property type="match status" value="7"/>
</dbReference>
<dbReference type="PROSITE" id="PS50075">
    <property type="entry name" value="CARRIER"/>
    <property type="match status" value="6"/>
</dbReference>
<accession>A0AA46PDG7</accession>
<dbReference type="InterPro" id="IPR010071">
    <property type="entry name" value="AA_adenyl_dom"/>
</dbReference>
<dbReference type="PROSITE" id="PS00012">
    <property type="entry name" value="PHOSPHOPANTETHEINE"/>
    <property type="match status" value="5"/>
</dbReference>
<dbReference type="GO" id="GO:0044550">
    <property type="term" value="P:secondary metabolite biosynthetic process"/>
    <property type="evidence" value="ECO:0007669"/>
    <property type="project" value="UniProtKB-ARBA"/>
</dbReference>
<feature type="domain" description="Carrier" evidence="7">
    <location>
        <begin position="2284"/>
        <end position="2359"/>
    </location>
</feature>
<dbReference type="Pfam" id="PF00501">
    <property type="entry name" value="AMP-binding"/>
    <property type="match status" value="6"/>
</dbReference>
<dbReference type="FunFam" id="1.10.1200.10:FF:000005">
    <property type="entry name" value="Nonribosomal peptide synthetase 1"/>
    <property type="match status" value="1"/>
</dbReference>
<dbReference type="InterPro" id="IPR036736">
    <property type="entry name" value="ACP-like_sf"/>
</dbReference>
<dbReference type="InterPro" id="IPR042099">
    <property type="entry name" value="ANL_N_sf"/>
</dbReference>
<gene>
    <name evidence="8" type="ORF">OCS65_15005</name>
</gene>
<dbReference type="GO" id="GO:0017000">
    <property type="term" value="P:antibiotic biosynthetic process"/>
    <property type="evidence" value="ECO:0007669"/>
    <property type="project" value="UniProtKB-KW"/>
</dbReference>
<keyword evidence="5" id="KW-0677">Repeat</keyword>
<dbReference type="GO" id="GO:0003824">
    <property type="term" value="F:catalytic activity"/>
    <property type="evidence" value="ECO:0007669"/>
    <property type="project" value="InterPro"/>
</dbReference>
<dbReference type="InterPro" id="IPR001242">
    <property type="entry name" value="Condensation_dom"/>
</dbReference>
<dbReference type="FunFam" id="3.30.300.30:FF:000010">
    <property type="entry name" value="Enterobactin synthetase component F"/>
    <property type="match status" value="1"/>
</dbReference>
<dbReference type="SMART" id="SM00824">
    <property type="entry name" value="PKS_TE"/>
    <property type="match status" value="1"/>
</dbReference>
<dbReference type="SUPFAM" id="SSF53474">
    <property type="entry name" value="alpha/beta-Hydrolases"/>
    <property type="match status" value="1"/>
</dbReference>
<organism evidence="8 9">
    <name type="scientific">Rhodococcus aetherivorans</name>
    <dbReference type="NCBI Taxonomy" id="191292"/>
    <lineage>
        <taxon>Bacteria</taxon>
        <taxon>Bacillati</taxon>
        <taxon>Actinomycetota</taxon>
        <taxon>Actinomycetes</taxon>
        <taxon>Mycobacteriales</taxon>
        <taxon>Nocardiaceae</taxon>
        <taxon>Rhodococcus</taxon>
    </lineage>
</organism>
<dbReference type="Gene3D" id="1.10.1200.10">
    <property type="entry name" value="ACP-like"/>
    <property type="match status" value="5"/>
</dbReference>
<keyword evidence="6" id="KW-0045">Antibiotic biosynthesis</keyword>
<dbReference type="EMBL" id="CP106982">
    <property type="protein sequence ID" value="UYF91839.1"/>
    <property type="molecule type" value="Genomic_DNA"/>
</dbReference>
<dbReference type="FunFam" id="3.40.50.980:FF:000002">
    <property type="entry name" value="Enterobactin synthetase component F"/>
    <property type="match status" value="2"/>
</dbReference>
<dbReference type="GO" id="GO:0072330">
    <property type="term" value="P:monocarboxylic acid biosynthetic process"/>
    <property type="evidence" value="ECO:0007669"/>
    <property type="project" value="UniProtKB-ARBA"/>
</dbReference>
<dbReference type="Gene3D" id="3.30.559.30">
    <property type="entry name" value="Nonribosomal peptide synthetase, condensation domain"/>
    <property type="match status" value="8"/>
</dbReference>
<dbReference type="NCBIfam" id="TIGR01720">
    <property type="entry name" value="NRPS-para261"/>
    <property type="match status" value="1"/>
</dbReference>
<dbReference type="GO" id="GO:0031177">
    <property type="term" value="F:phosphopantetheine binding"/>
    <property type="evidence" value="ECO:0007669"/>
    <property type="project" value="InterPro"/>
</dbReference>
<evidence type="ECO:0000256" key="6">
    <source>
        <dbReference type="ARBA" id="ARBA00023194"/>
    </source>
</evidence>
<keyword evidence="4" id="KW-0597">Phosphoprotein</keyword>
<dbReference type="GO" id="GO:0043041">
    <property type="term" value="P:amino acid activation for nonribosomal peptide biosynthetic process"/>
    <property type="evidence" value="ECO:0007669"/>
    <property type="project" value="TreeGrafter"/>
</dbReference>
<keyword evidence="3" id="KW-0596">Phosphopantetheine</keyword>
<proteinExistence type="inferred from homology"/>
<dbReference type="SMART" id="SM00823">
    <property type="entry name" value="PKS_PP"/>
    <property type="match status" value="6"/>
</dbReference>
<evidence type="ECO:0000256" key="4">
    <source>
        <dbReference type="ARBA" id="ARBA00022553"/>
    </source>
</evidence>
<reference evidence="8" key="1">
    <citation type="submission" date="2022-09" db="EMBL/GenBank/DDBJ databases">
        <title>The genome sequence of Rhodococcus aetherivorans N1.</title>
        <authorList>
            <person name="Jiang W."/>
        </authorList>
    </citation>
    <scope>NUCLEOTIDE SEQUENCE</scope>
    <source>
        <strain evidence="8">N1</strain>
    </source>
</reference>
<dbReference type="PANTHER" id="PTHR45527:SF1">
    <property type="entry name" value="FATTY ACID SYNTHASE"/>
    <property type="match status" value="1"/>
</dbReference>
<feature type="domain" description="Carrier" evidence="7">
    <location>
        <begin position="5965"/>
        <end position="6040"/>
    </location>
</feature>
<dbReference type="FunFam" id="3.40.50.980:FF:000001">
    <property type="entry name" value="Non-ribosomal peptide synthetase"/>
    <property type="match status" value="3"/>
</dbReference>
<dbReference type="InterPro" id="IPR023213">
    <property type="entry name" value="CAT-like_dom_sf"/>
</dbReference>
<name>A0AA46PDG7_9NOCA</name>
<evidence type="ECO:0000256" key="2">
    <source>
        <dbReference type="ARBA" id="ARBA00006432"/>
    </source>
</evidence>
<dbReference type="InterPro" id="IPR045851">
    <property type="entry name" value="AMP-bd_C_sf"/>
</dbReference>
<comment type="cofactor">
    <cofactor evidence="1">
        <name>pantetheine 4'-phosphate</name>
        <dbReference type="ChEBI" id="CHEBI:47942"/>
    </cofactor>
</comment>
<dbReference type="CDD" id="cd19543">
    <property type="entry name" value="DCL_NRPS"/>
    <property type="match status" value="1"/>
</dbReference>
<dbReference type="FunFam" id="3.40.50.12780:FF:000012">
    <property type="entry name" value="Non-ribosomal peptide synthetase"/>
    <property type="match status" value="4"/>
</dbReference>
<evidence type="ECO:0000256" key="5">
    <source>
        <dbReference type="ARBA" id="ARBA00022737"/>
    </source>
</evidence>